<dbReference type="Pfam" id="PF13499">
    <property type="entry name" value="EF-hand_7"/>
    <property type="match status" value="2"/>
</dbReference>
<accession>F0YIW6</accession>
<dbReference type="PROSITE" id="PS50222">
    <property type="entry name" value="EF_HAND_2"/>
    <property type="match status" value="4"/>
</dbReference>
<keyword evidence="2" id="KW-0106">Calcium</keyword>
<feature type="domain" description="EF-hand" evidence="3">
    <location>
        <begin position="79"/>
        <end position="114"/>
    </location>
</feature>
<name>F0YIW6_AURAN</name>
<dbReference type="PANTHER" id="PTHR23050">
    <property type="entry name" value="CALCIUM BINDING PROTEIN"/>
    <property type="match status" value="1"/>
</dbReference>
<dbReference type="GO" id="GO:0005509">
    <property type="term" value="F:calcium ion binding"/>
    <property type="evidence" value="ECO:0007669"/>
    <property type="project" value="InterPro"/>
</dbReference>
<evidence type="ECO:0000256" key="1">
    <source>
        <dbReference type="ARBA" id="ARBA00022737"/>
    </source>
</evidence>
<evidence type="ECO:0000259" key="3">
    <source>
        <dbReference type="PROSITE" id="PS50222"/>
    </source>
</evidence>
<dbReference type="OrthoDB" id="186625at2759"/>
<dbReference type="eggNOG" id="KOG0027">
    <property type="taxonomic scope" value="Eukaryota"/>
</dbReference>
<feature type="domain" description="EF-hand" evidence="3">
    <location>
        <begin position="34"/>
        <end position="69"/>
    </location>
</feature>
<gene>
    <name evidence="4" type="ORF">AURANDRAFT_31642</name>
</gene>
<dbReference type="SMART" id="SM00054">
    <property type="entry name" value="EFh"/>
    <property type="match status" value="4"/>
</dbReference>
<dbReference type="OMA" id="MAMIIGE"/>
<dbReference type="AlphaFoldDB" id="F0YIW6"/>
<dbReference type="PROSITE" id="PS00018">
    <property type="entry name" value="EF_HAND_1"/>
    <property type="match status" value="4"/>
</dbReference>
<dbReference type="GeneID" id="20221028"/>
<evidence type="ECO:0000313" key="5">
    <source>
        <dbReference type="Proteomes" id="UP000002729"/>
    </source>
</evidence>
<dbReference type="InterPro" id="IPR002048">
    <property type="entry name" value="EF_hand_dom"/>
</dbReference>
<dbReference type="Proteomes" id="UP000002729">
    <property type="component" value="Unassembled WGS sequence"/>
</dbReference>
<feature type="domain" description="EF-hand" evidence="3">
    <location>
        <begin position="115"/>
        <end position="145"/>
    </location>
</feature>
<organism evidence="5">
    <name type="scientific">Aureococcus anophagefferens</name>
    <name type="common">Harmful bloom alga</name>
    <dbReference type="NCBI Taxonomy" id="44056"/>
    <lineage>
        <taxon>Eukaryota</taxon>
        <taxon>Sar</taxon>
        <taxon>Stramenopiles</taxon>
        <taxon>Ochrophyta</taxon>
        <taxon>Pelagophyceae</taxon>
        <taxon>Pelagomonadales</taxon>
        <taxon>Pelagomonadaceae</taxon>
        <taxon>Aureococcus</taxon>
    </lineage>
</organism>
<evidence type="ECO:0000313" key="4">
    <source>
        <dbReference type="EMBL" id="EGB04987.1"/>
    </source>
</evidence>
<dbReference type="FunFam" id="1.10.238.10:FF:000003">
    <property type="entry name" value="Calmodulin A"/>
    <property type="match status" value="1"/>
</dbReference>
<dbReference type="InterPro" id="IPR011992">
    <property type="entry name" value="EF-hand-dom_pair"/>
</dbReference>
<evidence type="ECO:0000256" key="2">
    <source>
        <dbReference type="ARBA" id="ARBA00022837"/>
    </source>
</evidence>
<dbReference type="InterPro" id="IPR018247">
    <property type="entry name" value="EF_Hand_1_Ca_BS"/>
</dbReference>
<proteinExistence type="predicted"/>
<dbReference type="InterPro" id="IPR050145">
    <property type="entry name" value="Centrin_CML-like"/>
</dbReference>
<keyword evidence="1" id="KW-0677">Repeat</keyword>
<sequence length="145" mass="16613">MTPEAVFEKFDTDNSGRINLEEFKIMLGKLKINMSSAKALKYFKMCDADDSGEIDFDEFKVALFACDPNGGNPIGFSPNALLMPQDAFEMFDEDGTGTINEDEFFFVLEYLKLDVSDQKQEQMFLKYDKDGSGEIDYAEFRQIWL</sequence>
<dbReference type="InParanoid" id="F0YIW6"/>
<dbReference type="EMBL" id="GL833145">
    <property type="protein sequence ID" value="EGB04987.1"/>
    <property type="molecule type" value="Genomic_DNA"/>
</dbReference>
<dbReference type="RefSeq" id="XP_009040340.1">
    <property type="nucleotide sequence ID" value="XM_009042092.1"/>
</dbReference>
<protein>
    <recommendedName>
        <fullName evidence="3">EF-hand domain-containing protein</fullName>
    </recommendedName>
</protein>
<feature type="domain" description="EF-hand" evidence="3">
    <location>
        <begin position="1"/>
        <end position="33"/>
    </location>
</feature>
<dbReference type="Gene3D" id="1.10.238.10">
    <property type="entry name" value="EF-hand"/>
    <property type="match status" value="2"/>
</dbReference>
<keyword evidence="5" id="KW-1185">Reference proteome</keyword>
<dbReference type="SUPFAM" id="SSF47473">
    <property type="entry name" value="EF-hand"/>
    <property type="match status" value="1"/>
</dbReference>
<dbReference type="KEGG" id="aaf:AURANDRAFT_31642"/>
<feature type="non-terminal residue" evidence="4">
    <location>
        <position position="145"/>
    </location>
</feature>
<reference evidence="4 5" key="1">
    <citation type="journal article" date="2011" name="Proc. Natl. Acad. Sci. U.S.A.">
        <title>Niche of harmful alga Aureococcus anophagefferens revealed through ecogenomics.</title>
        <authorList>
            <person name="Gobler C.J."/>
            <person name="Berry D.L."/>
            <person name="Dyhrman S.T."/>
            <person name="Wilhelm S.W."/>
            <person name="Salamov A."/>
            <person name="Lobanov A.V."/>
            <person name="Zhang Y."/>
            <person name="Collier J.L."/>
            <person name="Wurch L.L."/>
            <person name="Kustka A.B."/>
            <person name="Dill B.D."/>
            <person name="Shah M."/>
            <person name="VerBerkmoes N.C."/>
            <person name="Kuo A."/>
            <person name="Terry A."/>
            <person name="Pangilinan J."/>
            <person name="Lindquist E.A."/>
            <person name="Lucas S."/>
            <person name="Paulsen I.T."/>
            <person name="Hattenrath-Lehmann T.K."/>
            <person name="Talmage S.C."/>
            <person name="Walker E.A."/>
            <person name="Koch F."/>
            <person name="Burson A.M."/>
            <person name="Marcoval M.A."/>
            <person name="Tang Y.Z."/>
            <person name="Lecleir G.R."/>
            <person name="Coyne K.J."/>
            <person name="Berg G.M."/>
            <person name="Bertrand E.M."/>
            <person name="Saito M.A."/>
            <person name="Gladyshev V.N."/>
            <person name="Grigoriev I.V."/>
        </authorList>
    </citation>
    <scope>NUCLEOTIDE SEQUENCE [LARGE SCALE GENOMIC DNA]</scope>
    <source>
        <strain evidence="5">CCMP 1984</strain>
    </source>
</reference>